<dbReference type="Proteomes" id="UP001060414">
    <property type="component" value="Chromosome"/>
</dbReference>
<accession>A0ABY5ZLA6</accession>
<gene>
    <name evidence="1" type="ORF">L9S41_17625</name>
</gene>
<organism evidence="1 2">
    <name type="scientific">Geoalkalibacter halelectricus</name>
    <dbReference type="NCBI Taxonomy" id="2847045"/>
    <lineage>
        <taxon>Bacteria</taxon>
        <taxon>Pseudomonadati</taxon>
        <taxon>Thermodesulfobacteriota</taxon>
        <taxon>Desulfuromonadia</taxon>
        <taxon>Desulfuromonadales</taxon>
        <taxon>Geoalkalibacteraceae</taxon>
        <taxon>Geoalkalibacter</taxon>
    </lineage>
</organism>
<protein>
    <submittedName>
        <fullName evidence="1">Uncharacterized protein</fullName>
    </submittedName>
</protein>
<evidence type="ECO:0000313" key="2">
    <source>
        <dbReference type="Proteomes" id="UP001060414"/>
    </source>
</evidence>
<sequence length="63" mass="7181">MNPETLFAVALGSNNDNDQIQFNLKFSFTSLTHSENNLPVFINPVWELTAVAIMRSRQVLSLW</sequence>
<dbReference type="EMBL" id="CP092109">
    <property type="protein sequence ID" value="UWZ79481.1"/>
    <property type="molecule type" value="Genomic_DNA"/>
</dbReference>
<keyword evidence="2" id="KW-1185">Reference proteome</keyword>
<name>A0ABY5ZLA6_9BACT</name>
<reference evidence="1" key="1">
    <citation type="journal article" date="2022" name="Environ. Microbiol.">
        <title>Geoalkalibacter halelectricus SAP #1 sp. nov. possessing extracellular electron transfer and mineral#reducing capabilities from a haloalkaline environment.</title>
        <authorList>
            <person name="Yadav S."/>
            <person name="Singh R."/>
            <person name="Sundharam S.S."/>
            <person name="Chaudhary S."/>
            <person name="Krishnamurthi S."/>
            <person name="Patil S.A."/>
        </authorList>
    </citation>
    <scope>NUCLEOTIDE SEQUENCE</scope>
    <source>
        <strain evidence="1">SAP-1</strain>
    </source>
</reference>
<dbReference type="RefSeq" id="WP_260747833.1">
    <property type="nucleotide sequence ID" value="NZ_CP092109.1"/>
</dbReference>
<evidence type="ECO:0000313" key="1">
    <source>
        <dbReference type="EMBL" id="UWZ79481.1"/>
    </source>
</evidence>
<proteinExistence type="predicted"/>